<keyword evidence="2" id="KW-1185">Reference proteome</keyword>
<dbReference type="InterPro" id="IPR008979">
    <property type="entry name" value="Galactose-bd-like_sf"/>
</dbReference>
<reference evidence="1 2" key="1">
    <citation type="submission" date="2024-04" db="EMBL/GenBank/DDBJ databases">
        <title>Tritrichomonas musculus Genome.</title>
        <authorList>
            <person name="Alves-Ferreira E."/>
            <person name="Grigg M."/>
            <person name="Lorenzi H."/>
            <person name="Galac M."/>
        </authorList>
    </citation>
    <scope>NUCLEOTIDE SEQUENCE [LARGE SCALE GENOMIC DNA]</scope>
    <source>
        <strain evidence="1 2">EAF2021</strain>
    </source>
</reference>
<sequence length="428" mass="50863">MKIHLNSKCILKVPLRIYTDSFIFHVNGEEYKTNKLISDLLSPNICKIHLNDPTFDEITINTHQQGNFQNILKLINFNQNDIPLNDLPFIYEVLKILGKEFIDINDPTELIEINDDNIFTLISEHEQFSNIYSKRLKEEIEYISSHFYDLCETREEEIKNLKISTLYDIINNKKLQLKSENQLLKFINKLYSNNSQYSVLYEAVVFNEVSSKAMNEFIQAFDMNDITSETWRKISNRLTQKIELKYEVKSKIKRYRQQGKLFVHSEKEEFSGIIKYLQNSNNESQIDFTSSSIESNAEHHHPLNVALFDDQNKNFCSENIENSWICFDFKKHRIIPTEYSIRSRNGIPNWYHPKSWVIECSNDNNSWEIIDEEKNCSFLNGKRMIHTFKIEKQKIKKYRYMRMRSTGPDWFGANYLTMETFEIYGSLI</sequence>
<dbReference type="SUPFAM" id="SSF49785">
    <property type="entry name" value="Galactose-binding domain-like"/>
    <property type="match status" value="1"/>
</dbReference>
<evidence type="ECO:0008006" key="3">
    <source>
        <dbReference type="Google" id="ProtNLM"/>
    </source>
</evidence>
<comment type="caution">
    <text evidence="1">The sequence shown here is derived from an EMBL/GenBank/DDBJ whole genome shotgun (WGS) entry which is preliminary data.</text>
</comment>
<dbReference type="Proteomes" id="UP001470230">
    <property type="component" value="Unassembled WGS sequence"/>
</dbReference>
<evidence type="ECO:0000313" key="1">
    <source>
        <dbReference type="EMBL" id="KAK8897003.1"/>
    </source>
</evidence>
<proteinExistence type="predicted"/>
<dbReference type="Gene3D" id="2.60.120.260">
    <property type="entry name" value="Galactose-binding domain-like"/>
    <property type="match status" value="1"/>
</dbReference>
<protein>
    <recommendedName>
        <fullName evidence="3">F5/8 type C domain-containing protein</fullName>
    </recommendedName>
</protein>
<organism evidence="1 2">
    <name type="scientific">Tritrichomonas musculus</name>
    <dbReference type="NCBI Taxonomy" id="1915356"/>
    <lineage>
        <taxon>Eukaryota</taxon>
        <taxon>Metamonada</taxon>
        <taxon>Parabasalia</taxon>
        <taxon>Tritrichomonadida</taxon>
        <taxon>Tritrichomonadidae</taxon>
        <taxon>Tritrichomonas</taxon>
    </lineage>
</organism>
<accession>A0ABR2L1N1</accession>
<name>A0ABR2L1N1_9EUKA</name>
<dbReference type="EMBL" id="JAPFFF010000002">
    <property type="protein sequence ID" value="KAK8897003.1"/>
    <property type="molecule type" value="Genomic_DNA"/>
</dbReference>
<evidence type="ECO:0000313" key="2">
    <source>
        <dbReference type="Proteomes" id="UP001470230"/>
    </source>
</evidence>
<gene>
    <name evidence="1" type="ORF">M9Y10_014935</name>
</gene>